<gene>
    <name evidence="1" type="ORF">URODEC1_LOCUS61461</name>
</gene>
<evidence type="ECO:0000313" key="1">
    <source>
        <dbReference type="EMBL" id="CAL4993240.1"/>
    </source>
</evidence>
<protein>
    <submittedName>
        <fullName evidence="1">Uncharacterized protein</fullName>
    </submittedName>
</protein>
<name>A0ABC9B326_9POAL</name>
<dbReference type="EMBL" id="OZ075134">
    <property type="protein sequence ID" value="CAL4993240.1"/>
    <property type="molecule type" value="Genomic_DNA"/>
</dbReference>
<keyword evidence="2" id="KW-1185">Reference proteome</keyword>
<proteinExistence type="predicted"/>
<accession>A0ABC9B326</accession>
<reference evidence="2" key="1">
    <citation type="submission" date="2024-06" db="EMBL/GenBank/DDBJ databases">
        <authorList>
            <person name="Ryan C."/>
        </authorList>
    </citation>
    <scope>NUCLEOTIDE SEQUENCE [LARGE SCALE GENOMIC DNA]</scope>
</reference>
<reference evidence="1 2" key="2">
    <citation type="submission" date="2024-10" db="EMBL/GenBank/DDBJ databases">
        <authorList>
            <person name="Ryan C."/>
        </authorList>
    </citation>
    <scope>NUCLEOTIDE SEQUENCE [LARGE SCALE GENOMIC DNA]</scope>
</reference>
<organism evidence="1 2">
    <name type="scientific">Urochloa decumbens</name>
    <dbReference type="NCBI Taxonomy" id="240449"/>
    <lineage>
        <taxon>Eukaryota</taxon>
        <taxon>Viridiplantae</taxon>
        <taxon>Streptophyta</taxon>
        <taxon>Embryophyta</taxon>
        <taxon>Tracheophyta</taxon>
        <taxon>Spermatophyta</taxon>
        <taxon>Magnoliopsida</taxon>
        <taxon>Liliopsida</taxon>
        <taxon>Poales</taxon>
        <taxon>Poaceae</taxon>
        <taxon>PACMAD clade</taxon>
        <taxon>Panicoideae</taxon>
        <taxon>Panicodae</taxon>
        <taxon>Paniceae</taxon>
        <taxon>Melinidinae</taxon>
        <taxon>Urochloa</taxon>
    </lineage>
</organism>
<sequence>MYESIAVVRKNTYEMMCKVSQAKDPSSSGKQISKETRKANGLIKTAEEKLPQIKALGGEALAIPVQFYLDVKPLKL</sequence>
<evidence type="ECO:0000313" key="2">
    <source>
        <dbReference type="Proteomes" id="UP001497457"/>
    </source>
</evidence>
<dbReference type="AlphaFoldDB" id="A0ABC9B326"/>
<dbReference type="Proteomes" id="UP001497457">
    <property type="component" value="Chromosome 24b"/>
</dbReference>